<dbReference type="PANTHER" id="PTHR22942:SF30">
    <property type="entry name" value="MEIOTIC RECOMBINATION PROTEIN DMC1_LIM15 HOMOLOG"/>
    <property type="match status" value="1"/>
</dbReference>
<reference evidence="12" key="1">
    <citation type="submission" date="2021-06" db="EMBL/GenBank/DDBJ databases">
        <authorList>
            <person name="Kallberg Y."/>
            <person name="Tangrot J."/>
            <person name="Rosling A."/>
        </authorList>
    </citation>
    <scope>NUCLEOTIDE SEQUENCE</scope>
    <source>
        <strain evidence="12">CL551</strain>
    </source>
</reference>
<dbReference type="Gene3D" id="1.10.150.20">
    <property type="entry name" value="5' to 3' exonuclease, C-terminal subdomain"/>
    <property type="match status" value="1"/>
</dbReference>
<dbReference type="GO" id="GO:0000794">
    <property type="term" value="C:condensed nuclear chromosome"/>
    <property type="evidence" value="ECO:0007669"/>
    <property type="project" value="TreeGrafter"/>
</dbReference>
<evidence type="ECO:0000256" key="4">
    <source>
        <dbReference type="ARBA" id="ARBA00022840"/>
    </source>
</evidence>
<accession>A0A9N8W6L5</accession>
<dbReference type="SUPFAM" id="SSF52540">
    <property type="entry name" value="P-loop containing nucleoside triphosphate hydrolases"/>
    <property type="match status" value="1"/>
</dbReference>
<dbReference type="GO" id="GO:0070192">
    <property type="term" value="P:chromosome organization involved in meiotic cell cycle"/>
    <property type="evidence" value="ECO:0007669"/>
    <property type="project" value="TreeGrafter"/>
</dbReference>
<feature type="domain" description="RecA family profile 2" evidence="11">
    <location>
        <begin position="276"/>
        <end position="325"/>
    </location>
</feature>
<dbReference type="InterPro" id="IPR027417">
    <property type="entry name" value="P-loop_NTPase"/>
</dbReference>
<feature type="domain" description="RecA family profile 1" evidence="10">
    <location>
        <begin position="101"/>
        <end position="269"/>
    </location>
</feature>
<comment type="subcellular location">
    <subcellularLocation>
        <location evidence="1">Nucleus</location>
    </subcellularLocation>
</comment>
<evidence type="ECO:0000256" key="6">
    <source>
        <dbReference type="ARBA" id="ARBA00023242"/>
    </source>
</evidence>
<dbReference type="Gene3D" id="3.40.50.300">
    <property type="entry name" value="P-loop containing nucleotide triphosphate hydrolases"/>
    <property type="match status" value="1"/>
</dbReference>
<dbReference type="PANTHER" id="PTHR22942">
    <property type="entry name" value="RECA/RAD51/RADA DNA STRAND-PAIRING FAMILY MEMBER"/>
    <property type="match status" value="1"/>
</dbReference>
<evidence type="ECO:0000259" key="10">
    <source>
        <dbReference type="PROSITE" id="PS50162"/>
    </source>
</evidence>
<dbReference type="InterPro" id="IPR010995">
    <property type="entry name" value="DNA_repair_Rad51/TF_NusA_a-hlx"/>
</dbReference>
<evidence type="ECO:0000313" key="12">
    <source>
        <dbReference type="EMBL" id="CAG8476847.1"/>
    </source>
</evidence>
<dbReference type="EMBL" id="CAJVPV010000866">
    <property type="protein sequence ID" value="CAG8476847.1"/>
    <property type="molecule type" value="Genomic_DNA"/>
</dbReference>
<dbReference type="GO" id="GO:0005524">
    <property type="term" value="F:ATP binding"/>
    <property type="evidence" value="ECO:0007669"/>
    <property type="project" value="UniProtKB-KW"/>
</dbReference>
<organism evidence="12 13">
    <name type="scientific">Acaulospora morrowiae</name>
    <dbReference type="NCBI Taxonomy" id="94023"/>
    <lineage>
        <taxon>Eukaryota</taxon>
        <taxon>Fungi</taxon>
        <taxon>Fungi incertae sedis</taxon>
        <taxon>Mucoromycota</taxon>
        <taxon>Glomeromycotina</taxon>
        <taxon>Glomeromycetes</taxon>
        <taxon>Diversisporales</taxon>
        <taxon>Acaulosporaceae</taxon>
        <taxon>Acaulospora</taxon>
    </lineage>
</organism>
<evidence type="ECO:0000256" key="7">
    <source>
        <dbReference type="ARBA" id="ARBA00023254"/>
    </source>
</evidence>
<evidence type="ECO:0000256" key="2">
    <source>
        <dbReference type="ARBA" id="ARBA00008897"/>
    </source>
</evidence>
<dbReference type="InterPro" id="IPR016467">
    <property type="entry name" value="DNA_recomb/repair_RecA-like"/>
</dbReference>
<dbReference type="GO" id="GO:0003690">
    <property type="term" value="F:double-stranded DNA binding"/>
    <property type="evidence" value="ECO:0007669"/>
    <property type="project" value="TreeGrafter"/>
</dbReference>
<dbReference type="GO" id="GO:0003697">
    <property type="term" value="F:single-stranded DNA binding"/>
    <property type="evidence" value="ECO:0007669"/>
    <property type="project" value="TreeGrafter"/>
</dbReference>
<dbReference type="GO" id="GO:0006312">
    <property type="term" value="P:mitotic recombination"/>
    <property type="evidence" value="ECO:0007669"/>
    <property type="project" value="TreeGrafter"/>
</dbReference>
<dbReference type="SMART" id="SM00382">
    <property type="entry name" value="AAA"/>
    <property type="match status" value="1"/>
</dbReference>
<comment type="similarity">
    <text evidence="2">Belongs to the RecA family. DMC1 subfamily.</text>
</comment>
<dbReference type="PROSITE" id="PS50162">
    <property type="entry name" value="RECA_2"/>
    <property type="match status" value="1"/>
</dbReference>
<dbReference type="InterPro" id="IPR003593">
    <property type="entry name" value="AAA+_ATPase"/>
</dbReference>
<sequence length="366" mass="40563">MSEFEQVPDQEAELQESEEEEELFFTDIDELQNHGIGSADIAKLKSAGICTVRAIHMTTRKNLCRIKGLSEAKVDKLKETASKLQSASFMTATEFSQVRSKVMYISTGSKALDALLGGGVPTMSITEAFGEFRTGKTQIAHTLCVVAQLPSAMGGTNGKAAFIDTEERIKSIAARFGIDHEAALENIIFARAYTSEHQMELIIELAARFAEERGVYRLLVIDSIIALFRTDYAGRGELAERQQKLNIMLSRLTKISEEYNVAIYITNQIQADPGSNMMFVSDPRKPIGGHVLAHASTVRLYLRKGRGDERVAKVYDSPDMPEAEARKYNFHSINSYVKLQKLIPFFFCKKCAAYTISNGGITDSSS</sequence>
<keyword evidence="8" id="KW-0131">Cell cycle</keyword>
<gene>
    <name evidence="12" type="ORF">AMORRO_LOCUS2114</name>
</gene>
<dbReference type="InterPro" id="IPR020588">
    <property type="entry name" value="RecA_ATP-bd"/>
</dbReference>
<name>A0A9N8W6L5_9GLOM</name>
<proteinExistence type="inferred from homology"/>
<dbReference type="NCBIfam" id="TIGR02238">
    <property type="entry name" value="recomb_DMC1"/>
    <property type="match status" value="1"/>
</dbReference>
<keyword evidence="7" id="KW-0469">Meiosis</keyword>
<keyword evidence="5" id="KW-0238">DNA-binding</keyword>
<dbReference type="GO" id="GO:0000709">
    <property type="term" value="P:meiotic joint molecule formation"/>
    <property type="evidence" value="ECO:0007669"/>
    <property type="project" value="UniProtKB-ARBA"/>
</dbReference>
<dbReference type="Pfam" id="PF14520">
    <property type="entry name" value="HHH_5"/>
    <property type="match status" value="1"/>
</dbReference>
<dbReference type="AlphaFoldDB" id="A0A9N8W6L5"/>
<dbReference type="FunFam" id="3.40.50.300:FF:000239">
    <property type="entry name" value="Meiotic recombination protein DMC1"/>
    <property type="match status" value="1"/>
</dbReference>
<protein>
    <submittedName>
        <fullName evidence="12">15801_t:CDS:1</fullName>
    </submittedName>
</protein>
<dbReference type="FunFam" id="1.10.150.20:FF:000032">
    <property type="entry name" value="meiotic recombination protein DMC1/LIM15 homolog"/>
    <property type="match status" value="1"/>
</dbReference>
<dbReference type="InterPro" id="IPR020587">
    <property type="entry name" value="RecA_monomer-monomer_interface"/>
</dbReference>
<keyword evidence="4 9" id="KW-0067">ATP-binding</keyword>
<dbReference type="PROSITE" id="PS50163">
    <property type="entry name" value="RECA_3"/>
    <property type="match status" value="1"/>
</dbReference>
<dbReference type="GO" id="GO:0140664">
    <property type="term" value="F:ATP-dependent DNA damage sensor activity"/>
    <property type="evidence" value="ECO:0007669"/>
    <property type="project" value="InterPro"/>
</dbReference>
<dbReference type="NCBIfam" id="NF003301">
    <property type="entry name" value="PRK04301.1"/>
    <property type="match status" value="1"/>
</dbReference>
<keyword evidence="6" id="KW-0539">Nucleus</keyword>
<dbReference type="GO" id="GO:0042148">
    <property type="term" value="P:DNA strand invasion"/>
    <property type="evidence" value="ECO:0007669"/>
    <property type="project" value="TreeGrafter"/>
</dbReference>
<dbReference type="GO" id="GO:0000730">
    <property type="term" value="P:DNA recombinase assembly"/>
    <property type="evidence" value="ECO:0007669"/>
    <property type="project" value="TreeGrafter"/>
</dbReference>
<evidence type="ECO:0000256" key="3">
    <source>
        <dbReference type="ARBA" id="ARBA00022741"/>
    </source>
</evidence>
<dbReference type="PIRSF" id="PIRSF005856">
    <property type="entry name" value="Rad51"/>
    <property type="match status" value="1"/>
</dbReference>
<evidence type="ECO:0000256" key="5">
    <source>
        <dbReference type="ARBA" id="ARBA00023125"/>
    </source>
</evidence>
<evidence type="ECO:0000256" key="9">
    <source>
        <dbReference type="RuleBase" id="RU003422"/>
    </source>
</evidence>
<dbReference type="Pfam" id="PF08423">
    <property type="entry name" value="Rad51"/>
    <property type="match status" value="1"/>
</dbReference>
<dbReference type="SUPFAM" id="SSF47794">
    <property type="entry name" value="Rad51 N-terminal domain-like"/>
    <property type="match status" value="1"/>
</dbReference>
<dbReference type="InterPro" id="IPR013632">
    <property type="entry name" value="Rad51_C"/>
</dbReference>
<dbReference type="OrthoDB" id="10251254at2759"/>
<comment type="caution">
    <text evidence="12">The sequence shown here is derived from an EMBL/GenBank/DDBJ whole genome shotgun (WGS) entry which is preliminary data.</text>
</comment>
<keyword evidence="13" id="KW-1185">Reference proteome</keyword>
<dbReference type="InterPro" id="IPR011940">
    <property type="entry name" value="Dmc1"/>
</dbReference>
<dbReference type="Proteomes" id="UP000789342">
    <property type="component" value="Unassembled WGS sequence"/>
</dbReference>
<evidence type="ECO:0000313" key="13">
    <source>
        <dbReference type="Proteomes" id="UP000789342"/>
    </source>
</evidence>
<evidence type="ECO:0000256" key="1">
    <source>
        <dbReference type="ARBA" id="ARBA00004123"/>
    </source>
</evidence>
<dbReference type="GO" id="GO:0000150">
    <property type="term" value="F:DNA strand exchange activity"/>
    <property type="evidence" value="ECO:0007669"/>
    <property type="project" value="InterPro"/>
</dbReference>
<keyword evidence="3 9" id="KW-0547">Nucleotide-binding</keyword>
<evidence type="ECO:0000259" key="11">
    <source>
        <dbReference type="PROSITE" id="PS50163"/>
    </source>
</evidence>
<evidence type="ECO:0000256" key="8">
    <source>
        <dbReference type="ARBA" id="ARBA00023306"/>
    </source>
</evidence>